<gene>
    <name evidence="1" type="ORF">QFC20_004598</name>
</gene>
<accession>A0ACC2VZD7</accession>
<protein>
    <submittedName>
        <fullName evidence="1">Uncharacterized protein</fullName>
    </submittedName>
</protein>
<evidence type="ECO:0000313" key="2">
    <source>
        <dbReference type="Proteomes" id="UP001230649"/>
    </source>
</evidence>
<dbReference type="Proteomes" id="UP001230649">
    <property type="component" value="Unassembled WGS sequence"/>
</dbReference>
<dbReference type="EMBL" id="JASBWS010000055">
    <property type="protein sequence ID" value="KAJ9104161.1"/>
    <property type="molecule type" value="Genomic_DNA"/>
</dbReference>
<sequence length="199" mass="22093">MHLIPRASGLVRWKRKDIVDSVIRDRTAVAPSAADAHQWQTHADTKIGQISLPSTTLRFYDLGGQRTIRAIWEKYYDECHAVVFVFDGADQARLAEAWGVFDSVITSPRLLNLPLLLVVNKQDQPSALSVAEVRESFEAFQRAALEADAAGEKVDGEMKAERVATLDVLGMSALTGDGVKDAIDWLYSRVQTARRIEGR</sequence>
<proteinExistence type="predicted"/>
<keyword evidence="2" id="KW-1185">Reference proteome</keyword>
<reference evidence="1" key="1">
    <citation type="submission" date="2023-04" db="EMBL/GenBank/DDBJ databases">
        <title>Draft Genome sequencing of Naganishia species isolated from polar environments using Oxford Nanopore Technology.</title>
        <authorList>
            <person name="Leo P."/>
            <person name="Venkateswaran K."/>
        </authorList>
    </citation>
    <scope>NUCLEOTIDE SEQUENCE</scope>
    <source>
        <strain evidence="1">MNA-CCFEE 5262</strain>
    </source>
</reference>
<name>A0ACC2VZD7_9TREE</name>
<evidence type="ECO:0000313" key="1">
    <source>
        <dbReference type="EMBL" id="KAJ9104161.1"/>
    </source>
</evidence>
<organism evidence="1 2">
    <name type="scientific">Naganishia adeliensis</name>
    <dbReference type="NCBI Taxonomy" id="92952"/>
    <lineage>
        <taxon>Eukaryota</taxon>
        <taxon>Fungi</taxon>
        <taxon>Dikarya</taxon>
        <taxon>Basidiomycota</taxon>
        <taxon>Agaricomycotina</taxon>
        <taxon>Tremellomycetes</taxon>
        <taxon>Filobasidiales</taxon>
        <taxon>Filobasidiaceae</taxon>
        <taxon>Naganishia</taxon>
    </lineage>
</organism>
<comment type="caution">
    <text evidence="1">The sequence shown here is derived from an EMBL/GenBank/DDBJ whole genome shotgun (WGS) entry which is preliminary data.</text>
</comment>